<name>A0ABP0HSA3_9DINO</name>
<feature type="transmembrane region" description="Helical" evidence="1">
    <location>
        <begin position="90"/>
        <end position="110"/>
    </location>
</feature>
<evidence type="ECO:0000313" key="3">
    <source>
        <dbReference type="Proteomes" id="UP001642464"/>
    </source>
</evidence>
<evidence type="ECO:0000256" key="1">
    <source>
        <dbReference type="SAM" id="Phobius"/>
    </source>
</evidence>
<gene>
    <name evidence="2" type="ORF">SCF082_LOCUS3183</name>
</gene>
<reference evidence="2 3" key="1">
    <citation type="submission" date="2024-02" db="EMBL/GenBank/DDBJ databases">
        <authorList>
            <person name="Chen Y."/>
            <person name="Shah S."/>
            <person name="Dougan E. K."/>
            <person name="Thang M."/>
            <person name="Chan C."/>
        </authorList>
    </citation>
    <scope>NUCLEOTIDE SEQUENCE [LARGE SCALE GENOMIC DNA]</scope>
</reference>
<sequence>MESLSFLDCGERDTDLFTWSTAYVVTAVCAVSAVLASCSKDTQSRQLFLIFALVTGLSFGLSGASHMMIYELQEGGRRCGSTWAEDHHEWMYSWLFSLAFSPFSPAALAALSISTTEISGRIIGIIAVFSMAFSVAALQVYEFATSYVVTPVYSRSVMFINVGIAVVVPACEAKLRQSSLAAMTSAAFFLVGGLVVQTTRGLSFESFTQNAMFHCLVTVSVVAAWFASQAKSLEGVVEDRKLFQPYQHVEQDVKRARQEEMAEDEACYCCFRTRQQEPRFAPLKPQDWSDRSS</sequence>
<keyword evidence="1" id="KW-0812">Transmembrane</keyword>
<accession>A0ABP0HSA3</accession>
<dbReference type="EMBL" id="CAXAMM010001603">
    <property type="protein sequence ID" value="CAK8992678.1"/>
    <property type="molecule type" value="Genomic_DNA"/>
</dbReference>
<feature type="transmembrane region" description="Helical" evidence="1">
    <location>
        <begin position="47"/>
        <end position="70"/>
    </location>
</feature>
<keyword evidence="1" id="KW-0472">Membrane</keyword>
<feature type="transmembrane region" description="Helical" evidence="1">
    <location>
        <begin position="211"/>
        <end position="228"/>
    </location>
</feature>
<feature type="transmembrane region" description="Helical" evidence="1">
    <location>
        <begin position="16"/>
        <end position="35"/>
    </location>
</feature>
<feature type="transmembrane region" description="Helical" evidence="1">
    <location>
        <begin position="180"/>
        <end position="199"/>
    </location>
</feature>
<dbReference type="Proteomes" id="UP001642464">
    <property type="component" value="Unassembled WGS sequence"/>
</dbReference>
<proteinExistence type="predicted"/>
<feature type="transmembrane region" description="Helical" evidence="1">
    <location>
        <begin position="122"/>
        <end position="141"/>
    </location>
</feature>
<keyword evidence="3" id="KW-1185">Reference proteome</keyword>
<feature type="transmembrane region" description="Helical" evidence="1">
    <location>
        <begin position="147"/>
        <end position="168"/>
    </location>
</feature>
<comment type="caution">
    <text evidence="2">The sequence shown here is derived from an EMBL/GenBank/DDBJ whole genome shotgun (WGS) entry which is preliminary data.</text>
</comment>
<organism evidence="2 3">
    <name type="scientific">Durusdinium trenchii</name>
    <dbReference type="NCBI Taxonomy" id="1381693"/>
    <lineage>
        <taxon>Eukaryota</taxon>
        <taxon>Sar</taxon>
        <taxon>Alveolata</taxon>
        <taxon>Dinophyceae</taxon>
        <taxon>Suessiales</taxon>
        <taxon>Symbiodiniaceae</taxon>
        <taxon>Durusdinium</taxon>
    </lineage>
</organism>
<evidence type="ECO:0000313" key="2">
    <source>
        <dbReference type="EMBL" id="CAK8992678.1"/>
    </source>
</evidence>
<protein>
    <submittedName>
        <fullName evidence="2">Uncharacterized protein</fullName>
    </submittedName>
</protein>
<keyword evidence="1" id="KW-1133">Transmembrane helix</keyword>